<accession>A0A151CGE1</accession>
<dbReference type="PROSITE" id="PS50883">
    <property type="entry name" value="EAL"/>
    <property type="match status" value="1"/>
</dbReference>
<dbReference type="InterPro" id="IPR035919">
    <property type="entry name" value="EAL_sf"/>
</dbReference>
<comment type="caution">
    <text evidence="4">The sequence shown here is derived from an EMBL/GenBank/DDBJ whole genome shotgun (WGS) entry which is preliminary data.</text>
</comment>
<dbReference type="CDD" id="cd01948">
    <property type="entry name" value="EAL"/>
    <property type="match status" value="1"/>
</dbReference>
<reference evidence="4 5" key="1">
    <citation type="submission" date="2015-11" db="EMBL/GenBank/DDBJ databases">
        <title>Draft genome of Sulfurovum riftiae 1812E, a member of the Epsilonproteobacteria isolated from the tube of the deep-sea hydrothermal vent tubewom Riftia pachyptila.</title>
        <authorList>
            <person name="Vetriani C."/>
            <person name="Giovannelli D."/>
        </authorList>
    </citation>
    <scope>NUCLEOTIDE SEQUENCE [LARGE SCALE GENOMIC DNA]</scope>
    <source>
        <strain evidence="4 5">1812E</strain>
    </source>
</reference>
<evidence type="ECO:0000259" key="2">
    <source>
        <dbReference type="PROSITE" id="PS50883"/>
    </source>
</evidence>
<dbReference type="InterPro" id="IPR000160">
    <property type="entry name" value="GGDEF_dom"/>
</dbReference>
<keyword evidence="5" id="KW-1185">Reference proteome</keyword>
<feature type="transmembrane region" description="Helical" evidence="1">
    <location>
        <begin position="130"/>
        <end position="146"/>
    </location>
</feature>
<dbReference type="InterPro" id="IPR001633">
    <property type="entry name" value="EAL_dom"/>
</dbReference>
<dbReference type="Proteomes" id="UP000075359">
    <property type="component" value="Unassembled WGS sequence"/>
</dbReference>
<organism evidence="4 5">
    <name type="scientific">Sulfurovum riftiae</name>
    <dbReference type="NCBI Taxonomy" id="1630136"/>
    <lineage>
        <taxon>Bacteria</taxon>
        <taxon>Pseudomonadati</taxon>
        <taxon>Campylobacterota</taxon>
        <taxon>Epsilonproteobacteria</taxon>
        <taxon>Campylobacterales</taxon>
        <taxon>Sulfurovaceae</taxon>
        <taxon>Sulfurovum</taxon>
    </lineage>
</organism>
<feature type="transmembrane region" description="Helical" evidence="1">
    <location>
        <begin position="152"/>
        <end position="171"/>
    </location>
</feature>
<protein>
    <submittedName>
        <fullName evidence="4">Diguanylate cyclase</fullName>
    </submittedName>
</protein>
<feature type="domain" description="GGDEF" evidence="3">
    <location>
        <begin position="216"/>
        <end position="353"/>
    </location>
</feature>
<dbReference type="OrthoDB" id="5372181at2"/>
<dbReference type="Gene3D" id="3.30.70.270">
    <property type="match status" value="1"/>
</dbReference>
<dbReference type="SMART" id="SM00267">
    <property type="entry name" value="GGDEF"/>
    <property type="match status" value="1"/>
</dbReference>
<dbReference type="Pfam" id="PF00990">
    <property type="entry name" value="GGDEF"/>
    <property type="match status" value="1"/>
</dbReference>
<dbReference type="EMBL" id="LNKT01000023">
    <property type="protein sequence ID" value="KYJ86610.1"/>
    <property type="molecule type" value="Genomic_DNA"/>
</dbReference>
<dbReference type="SMART" id="SM00052">
    <property type="entry name" value="EAL"/>
    <property type="match status" value="1"/>
</dbReference>
<keyword evidence="1" id="KW-0472">Membrane</keyword>
<dbReference type="STRING" id="1630136.AS592_07360"/>
<evidence type="ECO:0000313" key="5">
    <source>
        <dbReference type="Proteomes" id="UP000075359"/>
    </source>
</evidence>
<evidence type="ECO:0000313" key="4">
    <source>
        <dbReference type="EMBL" id="KYJ86610.1"/>
    </source>
</evidence>
<feature type="transmembrane region" description="Helical" evidence="1">
    <location>
        <begin position="12"/>
        <end position="31"/>
    </location>
</feature>
<dbReference type="AlphaFoldDB" id="A0A151CGE1"/>
<dbReference type="PROSITE" id="PS50887">
    <property type="entry name" value="GGDEF"/>
    <property type="match status" value="1"/>
</dbReference>
<dbReference type="InterPro" id="IPR052155">
    <property type="entry name" value="Biofilm_reg_signaling"/>
</dbReference>
<dbReference type="GO" id="GO:0003824">
    <property type="term" value="F:catalytic activity"/>
    <property type="evidence" value="ECO:0007669"/>
    <property type="project" value="UniProtKB-ARBA"/>
</dbReference>
<dbReference type="InterPro" id="IPR029787">
    <property type="entry name" value="Nucleotide_cyclase"/>
</dbReference>
<evidence type="ECO:0000259" key="3">
    <source>
        <dbReference type="PROSITE" id="PS50887"/>
    </source>
</evidence>
<dbReference type="FunFam" id="3.30.70.270:FF:000001">
    <property type="entry name" value="Diguanylate cyclase domain protein"/>
    <property type="match status" value="1"/>
</dbReference>
<gene>
    <name evidence="4" type="ORF">AS592_07360</name>
</gene>
<feature type="transmembrane region" description="Helical" evidence="1">
    <location>
        <begin position="105"/>
        <end position="125"/>
    </location>
</feature>
<dbReference type="RefSeq" id="WP_067330970.1">
    <property type="nucleotide sequence ID" value="NZ_LNKT01000023.1"/>
</dbReference>
<sequence length="628" mass="73596">MNRQNFYTFLQKHILLMIGLSLLPGLAYIGLAWLNGIAMPALVWYGLMLLVSWWGWSLYKEYRPEQMSSGDLKNWYLKLMVFFYIIFALWSLIFVLYANEVESRLHYIAIFTQLGAAVVASTLLISDKRLFFPVLVILMLPLVIYFSLIGEWYGYVLSIFSLILWGVLLYASDKSYQMLQKNYYQAQHDALTGLFNRRYFVDYMDHLIKRVQYSQKFAYILLIDLDHFKTINDTLGHEIGDKVLIEVARRIKDFCGKDHLISRLGGDEFTIISEEFEYMEHCREISHTFAKKLLQRLKEPYLIERHHLYLSASIGVNGIGHKSSEARHFIKEADIAMYEAKAQGRDGIIVFNEALAKRVEYHLELERRLYFALEHNEIDLRYQPQMNSSKELVGCEVLVRWRNDKFGFVPPAEFIGIAEKTGLIIELGHYIMEESFKTLQTWDAQGIELEQFSINLSVRQFFNSDFLNQVEALAEKYLSDRTRKKVVFEVTETILIEDMYKIIAIMNKLRRIGISFSLDDFGTGYSSLSSLRQMPIDELKVDRTFVSHINKYESDKLMITTILAMAKIFNLKTVAEGVENEEQFEFLKSNGCNLFQGFYFSKALEHRAFETFYLNNREQRQIEMNEEE</sequence>
<feature type="transmembrane region" description="Helical" evidence="1">
    <location>
        <begin position="37"/>
        <end position="59"/>
    </location>
</feature>
<evidence type="ECO:0000256" key="1">
    <source>
        <dbReference type="SAM" id="Phobius"/>
    </source>
</evidence>
<dbReference type="CDD" id="cd01949">
    <property type="entry name" value="GGDEF"/>
    <property type="match status" value="1"/>
</dbReference>
<proteinExistence type="predicted"/>
<name>A0A151CGE1_9BACT</name>
<dbReference type="NCBIfam" id="TIGR00254">
    <property type="entry name" value="GGDEF"/>
    <property type="match status" value="1"/>
</dbReference>
<dbReference type="PANTHER" id="PTHR44757">
    <property type="entry name" value="DIGUANYLATE CYCLASE DGCP"/>
    <property type="match status" value="1"/>
</dbReference>
<dbReference type="SUPFAM" id="SSF141868">
    <property type="entry name" value="EAL domain-like"/>
    <property type="match status" value="1"/>
</dbReference>
<dbReference type="Pfam" id="PF00563">
    <property type="entry name" value="EAL"/>
    <property type="match status" value="1"/>
</dbReference>
<keyword evidence="1" id="KW-0812">Transmembrane</keyword>
<keyword evidence="1" id="KW-1133">Transmembrane helix</keyword>
<dbReference type="SUPFAM" id="SSF55073">
    <property type="entry name" value="Nucleotide cyclase"/>
    <property type="match status" value="1"/>
</dbReference>
<feature type="domain" description="EAL" evidence="2">
    <location>
        <begin position="362"/>
        <end position="617"/>
    </location>
</feature>
<dbReference type="PANTHER" id="PTHR44757:SF2">
    <property type="entry name" value="BIOFILM ARCHITECTURE MAINTENANCE PROTEIN MBAA"/>
    <property type="match status" value="1"/>
</dbReference>
<dbReference type="Gene3D" id="3.20.20.450">
    <property type="entry name" value="EAL domain"/>
    <property type="match status" value="1"/>
</dbReference>
<dbReference type="InterPro" id="IPR043128">
    <property type="entry name" value="Rev_trsase/Diguanyl_cyclase"/>
</dbReference>
<feature type="transmembrane region" description="Helical" evidence="1">
    <location>
        <begin position="79"/>
        <end position="99"/>
    </location>
</feature>